<protein>
    <submittedName>
        <fullName evidence="2">Uncharacterized protein</fullName>
    </submittedName>
</protein>
<reference evidence="2" key="1">
    <citation type="submission" date="2020-06" db="EMBL/GenBank/DDBJ databases">
        <authorList>
            <person name="Li T."/>
            <person name="Hu X."/>
            <person name="Zhang T."/>
            <person name="Song X."/>
            <person name="Zhang H."/>
            <person name="Dai N."/>
            <person name="Sheng W."/>
            <person name="Hou X."/>
            <person name="Wei L."/>
        </authorList>
    </citation>
    <scope>NUCLEOTIDE SEQUENCE</scope>
    <source>
        <strain evidence="2">K16</strain>
        <tissue evidence="2">Leaf</tissue>
    </source>
</reference>
<dbReference type="EMBL" id="JACGWL010000014">
    <property type="protein sequence ID" value="KAK4388464.1"/>
    <property type="molecule type" value="Genomic_DNA"/>
</dbReference>
<sequence>MEWEDAGQGSIAIGVTRTLMGSASIPTTPIIWKVDRQLWGDDDNVYDPEIISIGPFHHGKPNVMNMELYKLRYLQQLLQRRKVNPLDTYVSAAVGMEKMARKCYAESIDLNESDFVKMMVLDACFLGEFLRYHGLKNLRDPNDPLFGNERILRKLQHDILLLENQLPFFVLNHIFNMSKSEDPNDDLTSLILLFAKGKFLNLLPPAGSLPIKSTDHMFGLLHDVLVLPSVEMIQPENVWKKSEAAHWVWEHLEPVSNLRSEGIKFSSCEHRSNILDIEFVKGVLIMPQLVVYDQMESLLKNVMAYEHYQIPYGKPRYVSDYVFLLNCLINTPEDVKWLRRCGIIESYIGNDEQVCMMINRLARNILASSNFYYSKVFYDINRHCRHRTKKWFAQLRRDYCNSPWSILAVLASVALFGFAAVQTVYAVNSYYRKP</sequence>
<gene>
    <name evidence="2" type="ORF">Sango_2453000</name>
</gene>
<accession>A0AAE1W837</accession>
<dbReference type="PANTHER" id="PTHR31170">
    <property type="entry name" value="BNAC04G53230D PROTEIN"/>
    <property type="match status" value="1"/>
</dbReference>
<name>A0AAE1W837_9LAMI</name>
<dbReference type="Proteomes" id="UP001289374">
    <property type="component" value="Unassembled WGS sequence"/>
</dbReference>
<keyword evidence="1" id="KW-0812">Transmembrane</keyword>
<dbReference type="Pfam" id="PF03140">
    <property type="entry name" value="DUF247"/>
    <property type="match status" value="1"/>
</dbReference>
<evidence type="ECO:0000313" key="2">
    <source>
        <dbReference type="EMBL" id="KAK4388464.1"/>
    </source>
</evidence>
<keyword evidence="3" id="KW-1185">Reference proteome</keyword>
<evidence type="ECO:0000256" key="1">
    <source>
        <dbReference type="SAM" id="Phobius"/>
    </source>
</evidence>
<proteinExistence type="predicted"/>
<dbReference type="AlphaFoldDB" id="A0AAE1W837"/>
<comment type="caution">
    <text evidence="2">The sequence shown here is derived from an EMBL/GenBank/DDBJ whole genome shotgun (WGS) entry which is preliminary data.</text>
</comment>
<organism evidence="2 3">
    <name type="scientific">Sesamum angolense</name>
    <dbReference type="NCBI Taxonomy" id="2727404"/>
    <lineage>
        <taxon>Eukaryota</taxon>
        <taxon>Viridiplantae</taxon>
        <taxon>Streptophyta</taxon>
        <taxon>Embryophyta</taxon>
        <taxon>Tracheophyta</taxon>
        <taxon>Spermatophyta</taxon>
        <taxon>Magnoliopsida</taxon>
        <taxon>eudicotyledons</taxon>
        <taxon>Gunneridae</taxon>
        <taxon>Pentapetalae</taxon>
        <taxon>asterids</taxon>
        <taxon>lamiids</taxon>
        <taxon>Lamiales</taxon>
        <taxon>Pedaliaceae</taxon>
        <taxon>Sesamum</taxon>
    </lineage>
</organism>
<dbReference type="PANTHER" id="PTHR31170:SF17">
    <property type="match status" value="1"/>
</dbReference>
<feature type="transmembrane region" description="Helical" evidence="1">
    <location>
        <begin position="404"/>
        <end position="427"/>
    </location>
</feature>
<keyword evidence="1" id="KW-1133">Transmembrane helix</keyword>
<dbReference type="InterPro" id="IPR004158">
    <property type="entry name" value="DUF247_pln"/>
</dbReference>
<evidence type="ECO:0000313" key="3">
    <source>
        <dbReference type="Proteomes" id="UP001289374"/>
    </source>
</evidence>
<reference evidence="2" key="2">
    <citation type="journal article" date="2024" name="Plant">
        <title>Genomic evolution and insights into agronomic trait innovations of Sesamum species.</title>
        <authorList>
            <person name="Miao H."/>
            <person name="Wang L."/>
            <person name="Qu L."/>
            <person name="Liu H."/>
            <person name="Sun Y."/>
            <person name="Le M."/>
            <person name="Wang Q."/>
            <person name="Wei S."/>
            <person name="Zheng Y."/>
            <person name="Lin W."/>
            <person name="Duan Y."/>
            <person name="Cao H."/>
            <person name="Xiong S."/>
            <person name="Wang X."/>
            <person name="Wei L."/>
            <person name="Li C."/>
            <person name="Ma Q."/>
            <person name="Ju M."/>
            <person name="Zhao R."/>
            <person name="Li G."/>
            <person name="Mu C."/>
            <person name="Tian Q."/>
            <person name="Mei H."/>
            <person name="Zhang T."/>
            <person name="Gao T."/>
            <person name="Zhang H."/>
        </authorList>
    </citation>
    <scope>NUCLEOTIDE SEQUENCE</scope>
    <source>
        <strain evidence="2">K16</strain>
    </source>
</reference>
<keyword evidence="1" id="KW-0472">Membrane</keyword>